<reference evidence="2" key="1">
    <citation type="submission" date="2020-04" db="EMBL/GenBank/DDBJ databases">
        <authorList>
            <person name="Alioto T."/>
            <person name="Alioto T."/>
            <person name="Gomez Garrido J."/>
        </authorList>
    </citation>
    <scope>NUCLEOTIDE SEQUENCE</scope>
    <source>
        <strain evidence="2">A484AB</strain>
    </source>
</reference>
<dbReference type="AlphaFoldDB" id="A0A7D9HX39"/>
<sequence>MATCEILMQDRKSQEGGGKTLTDTSRNNDGSNEAIRKILEGKPFIFPVCDKGHSSRNGLKHHYKKHQNGSENKTYYCHEYFETIKSTLTFVVVVSEMAVENEESG</sequence>
<evidence type="ECO:0000256" key="1">
    <source>
        <dbReference type="SAM" id="MobiDB-lite"/>
    </source>
</evidence>
<evidence type="ECO:0000313" key="3">
    <source>
        <dbReference type="Proteomes" id="UP001152795"/>
    </source>
</evidence>
<dbReference type="InterPro" id="IPR036236">
    <property type="entry name" value="Znf_C2H2_sf"/>
</dbReference>
<accession>A0A7D9HX39</accession>
<dbReference type="Proteomes" id="UP001152795">
    <property type="component" value="Unassembled WGS sequence"/>
</dbReference>
<dbReference type="SUPFAM" id="SSF57667">
    <property type="entry name" value="beta-beta-alpha zinc fingers"/>
    <property type="match status" value="1"/>
</dbReference>
<dbReference type="EMBL" id="CACRXK020002565">
    <property type="protein sequence ID" value="CAB3994916.1"/>
    <property type="molecule type" value="Genomic_DNA"/>
</dbReference>
<organism evidence="2 3">
    <name type="scientific">Paramuricea clavata</name>
    <name type="common">Red gorgonian</name>
    <name type="synonym">Violescent sea-whip</name>
    <dbReference type="NCBI Taxonomy" id="317549"/>
    <lineage>
        <taxon>Eukaryota</taxon>
        <taxon>Metazoa</taxon>
        <taxon>Cnidaria</taxon>
        <taxon>Anthozoa</taxon>
        <taxon>Octocorallia</taxon>
        <taxon>Malacalcyonacea</taxon>
        <taxon>Plexauridae</taxon>
        <taxon>Paramuricea</taxon>
    </lineage>
</organism>
<proteinExistence type="predicted"/>
<gene>
    <name evidence="2" type="ORF">PACLA_8A030916</name>
</gene>
<keyword evidence="3" id="KW-1185">Reference proteome</keyword>
<feature type="compositionally biased region" description="Polar residues" evidence="1">
    <location>
        <begin position="21"/>
        <end position="31"/>
    </location>
</feature>
<feature type="region of interest" description="Disordered" evidence="1">
    <location>
        <begin position="1"/>
        <end position="31"/>
    </location>
</feature>
<protein>
    <submittedName>
        <fullName evidence="2">Uncharacterized protein</fullName>
    </submittedName>
</protein>
<evidence type="ECO:0000313" key="2">
    <source>
        <dbReference type="EMBL" id="CAB3994916.1"/>
    </source>
</evidence>
<name>A0A7D9HX39_PARCT</name>
<comment type="caution">
    <text evidence="2">The sequence shown here is derived from an EMBL/GenBank/DDBJ whole genome shotgun (WGS) entry which is preliminary data.</text>
</comment>